<reference evidence="1" key="1">
    <citation type="submission" date="2020-10" db="EMBL/GenBank/DDBJ databases">
        <authorList>
            <person name="Gilroy R."/>
        </authorList>
    </citation>
    <scope>NUCLEOTIDE SEQUENCE</scope>
    <source>
        <strain evidence="1">10532</strain>
    </source>
</reference>
<evidence type="ECO:0000313" key="2">
    <source>
        <dbReference type="Proteomes" id="UP000823638"/>
    </source>
</evidence>
<proteinExistence type="predicted"/>
<sequence>CKSSRILQSRILGQFAGFLFYQRPVPKLQKATLFALFGEAEFWDCTPVLALECFSAYGTGGLISEFSLS</sequence>
<accession>A0A9D9N177</accession>
<organism evidence="1 2">
    <name type="scientific">Candidatus Gallitreponema excrementavium</name>
    <dbReference type="NCBI Taxonomy" id="2840840"/>
    <lineage>
        <taxon>Bacteria</taxon>
        <taxon>Pseudomonadati</taxon>
        <taxon>Spirochaetota</taxon>
        <taxon>Spirochaetia</taxon>
        <taxon>Spirochaetales</taxon>
        <taxon>Candidatus Gallitreponema</taxon>
    </lineage>
</organism>
<name>A0A9D9N177_9SPIR</name>
<reference evidence="1" key="2">
    <citation type="journal article" date="2021" name="PeerJ">
        <title>Extensive microbial diversity within the chicken gut microbiome revealed by metagenomics and culture.</title>
        <authorList>
            <person name="Gilroy R."/>
            <person name="Ravi A."/>
            <person name="Getino M."/>
            <person name="Pursley I."/>
            <person name="Horton D.L."/>
            <person name="Alikhan N.F."/>
            <person name="Baker D."/>
            <person name="Gharbi K."/>
            <person name="Hall N."/>
            <person name="Watson M."/>
            <person name="Adriaenssens E.M."/>
            <person name="Foster-Nyarko E."/>
            <person name="Jarju S."/>
            <person name="Secka A."/>
            <person name="Antonio M."/>
            <person name="Oren A."/>
            <person name="Chaudhuri R.R."/>
            <person name="La Ragione R."/>
            <person name="Hildebrand F."/>
            <person name="Pallen M.J."/>
        </authorList>
    </citation>
    <scope>NUCLEOTIDE SEQUENCE</scope>
    <source>
        <strain evidence="1">10532</strain>
    </source>
</reference>
<comment type="caution">
    <text evidence="1">The sequence shown here is derived from an EMBL/GenBank/DDBJ whole genome shotgun (WGS) entry which is preliminary data.</text>
</comment>
<feature type="non-terminal residue" evidence="1">
    <location>
        <position position="1"/>
    </location>
</feature>
<dbReference type="AlphaFoldDB" id="A0A9D9N177"/>
<gene>
    <name evidence="1" type="ORF">IAA81_00495</name>
</gene>
<dbReference type="Proteomes" id="UP000823638">
    <property type="component" value="Unassembled WGS sequence"/>
</dbReference>
<evidence type="ECO:0000313" key="1">
    <source>
        <dbReference type="EMBL" id="MBO8456691.1"/>
    </source>
</evidence>
<dbReference type="EMBL" id="JADIMM010000012">
    <property type="protein sequence ID" value="MBO8456691.1"/>
    <property type="molecule type" value="Genomic_DNA"/>
</dbReference>
<protein>
    <submittedName>
        <fullName evidence="1">Uncharacterized protein</fullName>
    </submittedName>
</protein>